<feature type="domain" description="AB hydrolase-1" evidence="2">
    <location>
        <begin position="24"/>
        <end position="264"/>
    </location>
</feature>
<dbReference type="InterPro" id="IPR029058">
    <property type="entry name" value="AB_hydrolase_fold"/>
</dbReference>
<dbReference type="InterPro" id="IPR000073">
    <property type="entry name" value="AB_hydrolase_1"/>
</dbReference>
<protein>
    <submittedName>
        <fullName evidence="3">Alpha/beta fold hydrolase</fullName>
    </submittedName>
</protein>
<comment type="caution">
    <text evidence="3">The sequence shown here is derived from an EMBL/GenBank/DDBJ whole genome shotgun (WGS) entry which is preliminary data.</text>
</comment>
<dbReference type="Pfam" id="PF00561">
    <property type="entry name" value="Abhydrolase_1"/>
    <property type="match status" value="1"/>
</dbReference>
<accession>A0ABV8X0B2</accession>
<name>A0ABV8X0B2_9LACT</name>
<dbReference type="Gene3D" id="3.40.50.1820">
    <property type="entry name" value="alpha/beta hydrolase"/>
    <property type="match status" value="1"/>
</dbReference>
<dbReference type="Proteomes" id="UP001595817">
    <property type="component" value="Unassembled WGS sequence"/>
</dbReference>
<dbReference type="PANTHER" id="PTHR43798:SF31">
    <property type="entry name" value="AB HYDROLASE SUPERFAMILY PROTEIN YCLE"/>
    <property type="match status" value="1"/>
</dbReference>
<dbReference type="InterPro" id="IPR050266">
    <property type="entry name" value="AB_hydrolase_sf"/>
</dbReference>
<dbReference type="GO" id="GO:0016787">
    <property type="term" value="F:hydrolase activity"/>
    <property type="evidence" value="ECO:0007669"/>
    <property type="project" value="UniProtKB-KW"/>
</dbReference>
<gene>
    <name evidence="3" type="ORF">ACFOZY_00630</name>
</gene>
<dbReference type="PRINTS" id="PR00412">
    <property type="entry name" value="EPOXHYDRLASE"/>
</dbReference>
<evidence type="ECO:0000256" key="1">
    <source>
        <dbReference type="ARBA" id="ARBA00022801"/>
    </source>
</evidence>
<evidence type="ECO:0000313" key="4">
    <source>
        <dbReference type="Proteomes" id="UP001595817"/>
    </source>
</evidence>
<evidence type="ECO:0000313" key="3">
    <source>
        <dbReference type="EMBL" id="MFC4408930.1"/>
    </source>
</evidence>
<dbReference type="PANTHER" id="PTHR43798">
    <property type="entry name" value="MONOACYLGLYCEROL LIPASE"/>
    <property type="match status" value="1"/>
</dbReference>
<dbReference type="PRINTS" id="PR00111">
    <property type="entry name" value="ABHYDROLASE"/>
</dbReference>
<organism evidence="3 4">
    <name type="scientific">Chungangia koreensis</name>
    <dbReference type="NCBI Taxonomy" id="752657"/>
    <lineage>
        <taxon>Bacteria</taxon>
        <taxon>Bacillati</taxon>
        <taxon>Bacillota</taxon>
        <taxon>Bacilli</taxon>
        <taxon>Lactobacillales</taxon>
        <taxon>Chungangia</taxon>
    </lineage>
</organism>
<evidence type="ECO:0000259" key="2">
    <source>
        <dbReference type="Pfam" id="PF00561"/>
    </source>
</evidence>
<dbReference type="InterPro" id="IPR000639">
    <property type="entry name" value="Epox_hydrolase-like"/>
</dbReference>
<dbReference type="SUPFAM" id="SSF53474">
    <property type="entry name" value="alpha/beta-Hydrolases"/>
    <property type="match status" value="1"/>
</dbReference>
<keyword evidence="1 3" id="KW-0378">Hydrolase</keyword>
<sequence>MIHHTIEVEGKTVSYTEWGEEDRPVLVCLHGLAGSAFYSFSVLQKYLSEHFRIIAIDQPGHGLSDSLDQESDYLFSNLAKWYKNLFAHLNLKSFYLAGHSWGADVALHFTKYYPEMVKGLILLDGAFTFPHLQEGMTFEVAYQGWNQYMDNAKYQNREEIFQEYRGYTKNWTPEIEQSVTTIFTDDHQLIATKFTVLSIIKSFFTESFLDAYPQIDVRVLLIHATRPHDLDAAREVGILKMKKEISGVTVIPIEAGHMLQWDEPEKVAAEIIKFANK</sequence>
<reference evidence="4" key="1">
    <citation type="journal article" date="2019" name="Int. J. Syst. Evol. Microbiol.">
        <title>The Global Catalogue of Microorganisms (GCM) 10K type strain sequencing project: providing services to taxonomists for standard genome sequencing and annotation.</title>
        <authorList>
            <consortium name="The Broad Institute Genomics Platform"/>
            <consortium name="The Broad Institute Genome Sequencing Center for Infectious Disease"/>
            <person name="Wu L."/>
            <person name="Ma J."/>
        </authorList>
    </citation>
    <scope>NUCLEOTIDE SEQUENCE [LARGE SCALE GENOMIC DNA]</scope>
    <source>
        <strain evidence="4">CCUG 59778</strain>
    </source>
</reference>
<keyword evidence="4" id="KW-1185">Reference proteome</keyword>
<dbReference type="RefSeq" id="WP_378151149.1">
    <property type="nucleotide sequence ID" value="NZ_JBHSEC010000001.1"/>
</dbReference>
<dbReference type="EMBL" id="JBHSEC010000001">
    <property type="protein sequence ID" value="MFC4408930.1"/>
    <property type="molecule type" value="Genomic_DNA"/>
</dbReference>
<proteinExistence type="predicted"/>